<evidence type="ECO:0000313" key="4">
    <source>
        <dbReference type="Proteomes" id="UP001165092"/>
    </source>
</evidence>
<gene>
    <name evidence="3" type="ORF">Nans01_20610</name>
</gene>
<name>A0A9W6P5E7_9ACTN</name>
<keyword evidence="1" id="KW-0812">Transmembrane</keyword>
<dbReference type="Proteomes" id="UP001165092">
    <property type="component" value="Unassembled WGS sequence"/>
</dbReference>
<dbReference type="InterPro" id="IPR018677">
    <property type="entry name" value="DUF2157"/>
</dbReference>
<proteinExistence type="predicted"/>
<sequence length="325" mass="33054">MAQDGAEARAHALHGLVDDGVLTPSQATAVTEALRAAEDSGAGVRWTELVGFLGGGLVFAGAVALVSASWDDLTQVLRTTMLVAVSLVAAVGGLVAAGERLLGSATMTDARRRIAGTLFVLTACTAAMAMGVALEPDSFLAPTLVGLVLAVAGYAAAPTVVGLLACAVFSLWAVTSTWDFFGAWNSSLPYGLSVLALGLVWAVVALSGVLPNRRVGLGVGAALALLGVQVPLSDTDLAEVFYGLTLVVAALALLLYRWERSWILLVTGVIGVTLAVPEAIWDWTDGAIGGAAVILVAGVVLLAASGLGLLLHRERPSVESSDTTA</sequence>
<organism evidence="3 4">
    <name type="scientific">Nocardiopsis ansamitocini</name>
    <dbReference type="NCBI Taxonomy" id="1670832"/>
    <lineage>
        <taxon>Bacteria</taxon>
        <taxon>Bacillati</taxon>
        <taxon>Actinomycetota</taxon>
        <taxon>Actinomycetes</taxon>
        <taxon>Streptosporangiales</taxon>
        <taxon>Nocardiopsidaceae</taxon>
        <taxon>Nocardiopsis</taxon>
    </lineage>
</organism>
<keyword evidence="1" id="KW-1133">Transmembrane helix</keyword>
<evidence type="ECO:0000313" key="3">
    <source>
        <dbReference type="EMBL" id="GLU47710.1"/>
    </source>
</evidence>
<feature type="transmembrane region" description="Helical" evidence="1">
    <location>
        <begin position="238"/>
        <end position="256"/>
    </location>
</feature>
<feature type="transmembrane region" description="Helical" evidence="1">
    <location>
        <begin position="114"/>
        <end position="133"/>
    </location>
</feature>
<dbReference type="RefSeq" id="WP_285758936.1">
    <property type="nucleotide sequence ID" value="NZ_BSQG01000003.1"/>
</dbReference>
<dbReference type="EMBL" id="BSQG01000003">
    <property type="protein sequence ID" value="GLU47710.1"/>
    <property type="molecule type" value="Genomic_DNA"/>
</dbReference>
<reference evidence="3" key="1">
    <citation type="submission" date="2023-02" db="EMBL/GenBank/DDBJ databases">
        <title>Nocardiopsis ansamitocini NBRC 112285.</title>
        <authorList>
            <person name="Ichikawa N."/>
            <person name="Sato H."/>
            <person name="Tonouchi N."/>
        </authorList>
    </citation>
    <scope>NUCLEOTIDE SEQUENCE</scope>
    <source>
        <strain evidence="3">NBRC 112285</strain>
    </source>
</reference>
<feature type="transmembrane region" description="Helical" evidence="1">
    <location>
        <begin position="49"/>
        <end position="70"/>
    </location>
</feature>
<feature type="transmembrane region" description="Helical" evidence="1">
    <location>
        <begin position="190"/>
        <end position="210"/>
    </location>
</feature>
<keyword evidence="4" id="KW-1185">Reference proteome</keyword>
<protein>
    <recommendedName>
        <fullName evidence="2">DUF2157 domain-containing protein</fullName>
    </recommendedName>
</protein>
<accession>A0A9W6P5E7</accession>
<feature type="transmembrane region" description="Helical" evidence="1">
    <location>
        <begin position="215"/>
        <end position="232"/>
    </location>
</feature>
<keyword evidence="1" id="KW-0472">Membrane</keyword>
<dbReference type="Pfam" id="PF09925">
    <property type="entry name" value="DUF2157"/>
    <property type="match status" value="1"/>
</dbReference>
<feature type="transmembrane region" description="Helical" evidence="1">
    <location>
        <begin position="139"/>
        <end position="156"/>
    </location>
</feature>
<evidence type="ECO:0000256" key="1">
    <source>
        <dbReference type="SAM" id="Phobius"/>
    </source>
</evidence>
<comment type="caution">
    <text evidence="3">The sequence shown here is derived from an EMBL/GenBank/DDBJ whole genome shotgun (WGS) entry which is preliminary data.</text>
</comment>
<feature type="domain" description="DUF2157" evidence="2">
    <location>
        <begin position="16"/>
        <end position="125"/>
    </location>
</feature>
<feature type="transmembrane region" description="Helical" evidence="1">
    <location>
        <begin position="263"/>
        <end position="281"/>
    </location>
</feature>
<feature type="transmembrane region" description="Helical" evidence="1">
    <location>
        <begin position="163"/>
        <end position="184"/>
    </location>
</feature>
<evidence type="ECO:0000259" key="2">
    <source>
        <dbReference type="Pfam" id="PF09925"/>
    </source>
</evidence>
<feature type="transmembrane region" description="Helical" evidence="1">
    <location>
        <begin position="82"/>
        <end position="102"/>
    </location>
</feature>
<dbReference type="AlphaFoldDB" id="A0A9W6P5E7"/>
<feature type="transmembrane region" description="Helical" evidence="1">
    <location>
        <begin position="287"/>
        <end position="311"/>
    </location>
</feature>